<feature type="region of interest" description="Disordered" evidence="4">
    <location>
        <begin position="325"/>
        <end position="360"/>
    </location>
</feature>
<dbReference type="GO" id="GO:0005634">
    <property type="term" value="C:nucleus"/>
    <property type="evidence" value="ECO:0007669"/>
    <property type="project" value="UniProtKB-SubCell"/>
</dbReference>
<reference evidence="5 6" key="1">
    <citation type="journal article" date="2010" name="Nature">
        <title>The Ectocarpus genome and the independent evolution of multicellularity in brown algae.</title>
        <authorList>
            <person name="Cock J.M."/>
            <person name="Sterck L."/>
            <person name="Rouze P."/>
            <person name="Scornet D."/>
            <person name="Allen A.E."/>
            <person name="Amoutzias G."/>
            <person name="Anthouard V."/>
            <person name="Artiguenave F."/>
            <person name="Aury J.M."/>
            <person name="Badger J.H."/>
            <person name="Beszteri B."/>
            <person name="Billiau K."/>
            <person name="Bonnet E."/>
            <person name="Bothwell J.H."/>
            <person name="Bowler C."/>
            <person name="Boyen C."/>
            <person name="Brownlee C."/>
            <person name="Carrano C.J."/>
            <person name="Charrier B."/>
            <person name="Cho G.Y."/>
            <person name="Coelho S.M."/>
            <person name="Collen J."/>
            <person name="Corre E."/>
            <person name="Da Silva C."/>
            <person name="Delage L."/>
            <person name="Delaroque N."/>
            <person name="Dittami S.M."/>
            <person name="Doulbeau S."/>
            <person name="Elias M."/>
            <person name="Farnham G."/>
            <person name="Gachon C.M."/>
            <person name="Gschloessl B."/>
            <person name="Heesch S."/>
            <person name="Jabbari K."/>
            <person name="Jubin C."/>
            <person name="Kawai H."/>
            <person name="Kimura K."/>
            <person name="Kloareg B."/>
            <person name="Kupper F.C."/>
            <person name="Lang D."/>
            <person name="Le Bail A."/>
            <person name="Leblanc C."/>
            <person name="Lerouge P."/>
            <person name="Lohr M."/>
            <person name="Lopez P.J."/>
            <person name="Martens C."/>
            <person name="Maumus F."/>
            <person name="Michel G."/>
            <person name="Miranda-Saavedra D."/>
            <person name="Morales J."/>
            <person name="Moreau H."/>
            <person name="Motomura T."/>
            <person name="Nagasato C."/>
            <person name="Napoli C.A."/>
            <person name="Nelson D.R."/>
            <person name="Nyvall-Collen P."/>
            <person name="Peters A.F."/>
            <person name="Pommier C."/>
            <person name="Potin P."/>
            <person name="Poulain J."/>
            <person name="Quesneville H."/>
            <person name="Read B."/>
            <person name="Rensing S.A."/>
            <person name="Ritter A."/>
            <person name="Rousvoal S."/>
            <person name="Samanta M."/>
            <person name="Samson G."/>
            <person name="Schroeder D.C."/>
            <person name="Segurens B."/>
            <person name="Strittmatter M."/>
            <person name="Tonon T."/>
            <person name="Tregear J.W."/>
            <person name="Valentin K."/>
            <person name="von Dassow P."/>
            <person name="Yamagishi T."/>
            <person name="Van de Peer Y."/>
            <person name="Wincker P."/>
        </authorList>
    </citation>
    <scope>NUCLEOTIDE SEQUENCE [LARGE SCALE GENOMIC DNA]</scope>
    <source>
        <strain evidence="6">Ec32 / CCAP1310/4</strain>
    </source>
</reference>
<evidence type="ECO:0000313" key="6">
    <source>
        <dbReference type="Proteomes" id="UP000002630"/>
    </source>
</evidence>
<feature type="region of interest" description="Disordered" evidence="4">
    <location>
        <begin position="500"/>
        <end position="558"/>
    </location>
</feature>
<comment type="similarity">
    <text evidence="3">Belongs to the SAAL1 family.</text>
</comment>
<dbReference type="InParanoid" id="D7FSE1"/>
<proteinExistence type="inferred from homology"/>
<protein>
    <submittedName>
        <fullName evidence="5">Uncharacterized protein</fullName>
    </submittedName>
</protein>
<evidence type="ECO:0000256" key="2">
    <source>
        <dbReference type="ARBA" id="ARBA00023242"/>
    </source>
</evidence>
<comment type="subcellular location">
    <subcellularLocation>
        <location evidence="1">Nucleus</location>
    </subcellularLocation>
</comment>
<feature type="region of interest" description="Disordered" evidence="4">
    <location>
        <begin position="1"/>
        <end position="20"/>
    </location>
</feature>
<feature type="region of interest" description="Disordered" evidence="4">
    <location>
        <begin position="37"/>
        <end position="118"/>
    </location>
</feature>
<organism evidence="5 6">
    <name type="scientific">Ectocarpus siliculosus</name>
    <name type="common">Brown alga</name>
    <name type="synonym">Conferva siliculosa</name>
    <dbReference type="NCBI Taxonomy" id="2880"/>
    <lineage>
        <taxon>Eukaryota</taxon>
        <taxon>Sar</taxon>
        <taxon>Stramenopiles</taxon>
        <taxon>Ochrophyta</taxon>
        <taxon>PX clade</taxon>
        <taxon>Phaeophyceae</taxon>
        <taxon>Ectocarpales</taxon>
        <taxon>Ectocarpaceae</taxon>
        <taxon>Ectocarpus</taxon>
    </lineage>
</organism>
<dbReference type="EMBL" id="FN649730">
    <property type="protein sequence ID" value="CBJ31082.1"/>
    <property type="molecule type" value="Genomic_DNA"/>
</dbReference>
<feature type="region of interest" description="Disordered" evidence="4">
    <location>
        <begin position="272"/>
        <end position="306"/>
    </location>
</feature>
<feature type="compositionally biased region" description="Pro residues" evidence="4">
    <location>
        <begin position="60"/>
        <end position="70"/>
    </location>
</feature>
<accession>D7FSE1</accession>
<dbReference type="AlphaFoldDB" id="D7FSE1"/>
<evidence type="ECO:0000313" key="5">
    <source>
        <dbReference type="EMBL" id="CBJ31082.1"/>
    </source>
</evidence>
<sequence>MDVMHEDGGGNLYNEGDPSDENASIIRLLRIFLGAAVGDQDDDNTPPSAPPSLPDSTSAPPLPATSPKAPPLGQSPLTGKPDPCLSGGDCLGRNSPKLLGQPPKLQRTAESETDMASVPDAREQAGCALWDMSAEERNASAMCSAGLVAVSCAVLRQCANAIVSAAAEARAGGLSSSKSLMPAEAKEAAMAVAPPLPPREQVERLREVTCGLLANVFSHRGLRQQIAGDLALGQELLGAFHSTDDPACLTELLRLFSTAALMKSTESAYDAHAAGSTNDPVGDGRAATTVSPEPNRSGEIHGEGHTGAGALRMVAGAAGAAEAASGPVELSSEPAVGDNRTAVTSAARERNEAEATAVSASAPNTEGAALAIAARGSAGLASGIAAGETLERLAFFLGNSLEERLLAWACSLTYSLMYRHGDAVIRPLIEVFGLEKSLCSLLQSRSGDLAYEKLGGTETGFDALLRCLEVLTTSKVSGVGPPPSPAAAEPPVVVEPPALRQASGELSQQQQHDEQPRKRRKLAEEGTAEGPTNGGENCEAVCEVQPETSKTRPSLGRGEMRGRVIRGLVSALTPWEHSRRSQKAALLVLGNILENAIEEDAGAVGGVKSTEGARSASESCAVELDRGLAALAAGGAGEWAEDGERDPAAAVERVGKNRREFVESVQKLVHSDDPVTSANEEDGLGEDLLEAVEAVRKILEESGDGGGG</sequence>
<evidence type="ECO:0000256" key="3">
    <source>
        <dbReference type="ARBA" id="ARBA00038401"/>
    </source>
</evidence>
<dbReference type="PANTHER" id="PTHR23424">
    <property type="entry name" value="SERUM AMYLOID A"/>
    <property type="match status" value="1"/>
</dbReference>
<dbReference type="PANTHER" id="PTHR23424:SF23">
    <property type="entry name" value="PROTEIN SAAL1"/>
    <property type="match status" value="1"/>
</dbReference>
<evidence type="ECO:0000256" key="4">
    <source>
        <dbReference type="SAM" id="MobiDB-lite"/>
    </source>
</evidence>
<dbReference type="Proteomes" id="UP000002630">
    <property type="component" value="Linkage Group LG05"/>
</dbReference>
<keyword evidence="2" id="KW-0539">Nucleus</keyword>
<name>D7FSE1_ECTSI</name>
<dbReference type="EMBL" id="FN648412">
    <property type="protein sequence ID" value="CBJ31082.1"/>
    <property type="molecule type" value="Genomic_DNA"/>
</dbReference>
<dbReference type="OrthoDB" id="10382902at2759"/>
<evidence type="ECO:0000256" key="1">
    <source>
        <dbReference type="ARBA" id="ARBA00004123"/>
    </source>
</evidence>
<gene>
    <name evidence="5" type="ORF">Esi_0232_0009</name>
</gene>
<keyword evidence="6" id="KW-1185">Reference proteome</keyword>
<dbReference type="InterPro" id="IPR052464">
    <property type="entry name" value="Synovial_Prolif_Regulator"/>
</dbReference>